<organism evidence="10 11">
    <name type="scientific">Trametes pubescens</name>
    <name type="common">White-rot fungus</name>
    <dbReference type="NCBI Taxonomy" id="154538"/>
    <lineage>
        <taxon>Eukaryota</taxon>
        <taxon>Fungi</taxon>
        <taxon>Dikarya</taxon>
        <taxon>Basidiomycota</taxon>
        <taxon>Agaricomycotina</taxon>
        <taxon>Agaricomycetes</taxon>
        <taxon>Polyporales</taxon>
        <taxon>Polyporaceae</taxon>
        <taxon>Trametes</taxon>
    </lineage>
</organism>
<dbReference type="OMA" id="RISAPMI"/>
<keyword evidence="4" id="KW-0808">Transferase</keyword>
<dbReference type="PANTHER" id="PTHR31595">
    <property type="entry name" value="LONG-CHAIN-ALCOHOL O-FATTY-ACYLTRANSFERASE 3-RELATED"/>
    <property type="match status" value="1"/>
</dbReference>
<evidence type="ECO:0000256" key="6">
    <source>
        <dbReference type="ARBA" id="ARBA00022989"/>
    </source>
</evidence>
<comment type="similarity">
    <text evidence="3">Belongs to the wax synthase family.</text>
</comment>
<proteinExistence type="inferred from homology"/>
<dbReference type="OrthoDB" id="1077582at2759"/>
<feature type="transmembrane region" description="Helical" evidence="8">
    <location>
        <begin position="343"/>
        <end position="363"/>
    </location>
</feature>
<comment type="pathway">
    <text evidence="2">Secondary metabolite biosynthesis.</text>
</comment>
<dbReference type="InterPro" id="IPR032805">
    <property type="entry name" value="Wax_synthase_dom"/>
</dbReference>
<comment type="subcellular location">
    <subcellularLocation>
        <location evidence="1">Membrane</location>
        <topology evidence="1">Multi-pass membrane protein</topology>
    </subcellularLocation>
</comment>
<feature type="transmembrane region" description="Helical" evidence="8">
    <location>
        <begin position="186"/>
        <end position="207"/>
    </location>
</feature>
<evidence type="ECO:0000256" key="1">
    <source>
        <dbReference type="ARBA" id="ARBA00004141"/>
    </source>
</evidence>
<evidence type="ECO:0000313" key="10">
    <source>
        <dbReference type="EMBL" id="OJT02115.1"/>
    </source>
</evidence>
<evidence type="ECO:0000313" key="11">
    <source>
        <dbReference type="Proteomes" id="UP000184267"/>
    </source>
</evidence>
<feature type="transmembrane region" description="Helical" evidence="8">
    <location>
        <begin position="43"/>
        <end position="60"/>
    </location>
</feature>
<dbReference type="InterPro" id="IPR044851">
    <property type="entry name" value="Wax_synthase"/>
</dbReference>
<comment type="caution">
    <text evidence="10">The sequence shown here is derived from an EMBL/GenBank/DDBJ whole genome shotgun (WGS) entry which is preliminary data.</text>
</comment>
<dbReference type="GO" id="GO:0016020">
    <property type="term" value="C:membrane"/>
    <property type="evidence" value="ECO:0007669"/>
    <property type="project" value="UniProtKB-SubCell"/>
</dbReference>
<keyword evidence="6 8" id="KW-1133">Transmembrane helix</keyword>
<keyword evidence="5 8" id="KW-0812">Transmembrane</keyword>
<dbReference type="STRING" id="154538.A0A1M2V3E9"/>
<feature type="transmembrane region" description="Helical" evidence="8">
    <location>
        <begin position="12"/>
        <end position="31"/>
    </location>
</feature>
<dbReference type="AlphaFoldDB" id="A0A1M2V3E9"/>
<accession>A0A1M2V3E9</accession>
<evidence type="ECO:0000256" key="4">
    <source>
        <dbReference type="ARBA" id="ARBA00022679"/>
    </source>
</evidence>
<dbReference type="GO" id="GO:0008374">
    <property type="term" value="F:O-acyltransferase activity"/>
    <property type="evidence" value="ECO:0007669"/>
    <property type="project" value="InterPro"/>
</dbReference>
<gene>
    <name evidence="10" type="ORF">TRAPUB_7410</name>
</gene>
<dbReference type="EMBL" id="MNAD01001700">
    <property type="protein sequence ID" value="OJT02115.1"/>
    <property type="molecule type" value="Genomic_DNA"/>
</dbReference>
<feature type="domain" description="Wax synthase" evidence="9">
    <location>
        <begin position="229"/>
        <end position="316"/>
    </location>
</feature>
<name>A0A1M2V3E9_TRAPU</name>
<dbReference type="Proteomes" id="UP000184267">
    <property type="component" value="Unassembled WGS sequence"/>
</dbReference>
<keyword evidence="11" id="KW-1185">Reference proteome</keyword>
<reference evidence="10 11" key="1">
    <citation type="submission" date="2016-10" db="EMBL/GenBank/DDBJ databases">
        <title>Genome sequence of the basidiomycete white-rot fungus Trametes pubescens.</title>
        <authorList>
            <person name="Makela M.R."/>
            <person name="Granchi Z."/>
            <person name="Peng M."/>
            <person name="De Vries R.P."/>
            <person name="Grigoriev I."/>
            <person name="Riley R."/>
            <person name="Hilden K."/>
        </authorList>
    </citation>
    <scope>NUCLEOTIDE SEQUENCE [LARGE SCALE GENOMIC DNA]</scope>
    <source>
        <strain evidence="10 11">FBCC735</strain>
    </source>
</reference>
<evidence type="ECO:0000256" key="3">
    <source>
        <dbReference type="ARBA" id="ARBA00007282"/>
    </source>
</evidence>
<protein>
    <recommendedName>
        <fullName evidence="9">Wax synthase domain-containing protein</fullName>
    </recommendedName>
</protein>
<feature type="transmembrane region" description="Helical" evidence="8">
    <location>
        <begin position="66"/>
        <end position="87"/>
    </location>
</feature>
<dbReference type="PANTHER" id="PTHR31595:SF57">
    <property type="entry name" value="OS04G0481900 PROTEIN"/>
    <property type="match status" value="1"/>
</dbReference>
<keyword evidence="7 8" id="KW-0472">Membrane</keyword>
<evidence type="ECO:0000256" key="8">
    <source>
        <dbReference type="SAM" id="Phobius"/>
    </source>
</evidence>
<evidence type="ECO:0000256" key="2">
    <source>
        <dbReference type="ARBA" id="ARBA00005179"/>
    </source>
</evidence>
<sequence length="391" mass="43085">MADAEAMSTPSPALPAVILFTEVALAFILAVRSPLAHRIGASIFLICLNIYGAISCTAGKPEDDYALGSSVWGPTTLSIILFTWLIPDPLHDIRYLKDPVPLDKKPILARMWYAGCIHHNWRLIGTNVQVANVPPPFKGTRAQYLLRRLRQICVGLVMLDISEAYMHSHLHLYTPGVKDAYFPPGLMGFLGRGGCMAVWLVITYTVLNMSYCVLSSSAVATCISDPADWPDLFGSLSDAYTVRRVWGRVWHQLLRRHFARWGQLAAHAVGAQRGSFLSSQAQIHGAFLSSAVLHSIGDLALGHGTHYLGNSFKFFLLNGAAVTCEEAAIALARRMGVRGPTRATYLLGYVWTAAWFTWAVRFYQEPLFVAGMGHVPTLPYSPTREVVLPFV</sequence>
<evidence type="ECO:0000256" key="5">
    <source>
        <dbReference type="ARBA" id="ARBA00022692"/>
    </source>
</evidence>
<dbReference type="Pfam" id="PF13813">
    <property type="entry name" value="MBOAT_2"/>
    <property type="match status" value="1"/>
</dbReference>
<dbReference type="GO" id="GO:0006629">
    <property type="term" value="P:lipid metabolic process"/>
    <property type="evidence" value="ECO:0007669"/>
    <property type="project" value="InterPro"/>
</dbReference>
<evidence type="ECO:0000259" key="9">
    <source>
        <dbReference type="Pfam" id="PF13813"/>
    </source>
</evidence>
<evidence type="ECO:0000256" key="7">
    <source>
        <dbReference type="ARBA" id="ARBA00023136"/>
    </source>
</evidence>